<keyword evidence="2" id="KW-1185">Reference proteome</keyword>
<protein>
    <submittedName>
        <fullName evidence="1">Uncharacterized protein</fullName>
    </submittedName>
</protein>
<evidence type="ECO:0000313" key="1">
    <source>
        <dbReference type="EMBL" id="MCI05541.1"/>
    </source>
</evidence>
<dbReference type="AlphaFoldDB" id="A0A392P0H2"/>
<evidence type="ECO:0000313" key="2">
    <source>
        <dbReference type="Proteomes" id="UP000265520"/>
    </source>
</evidence>
<proteinExistence type="predicted"/>
<sequence>MAEEKRLAEEVAVVVEEEKLLDEKRLVEEIDSRSFTYGGRDESE</sequence>
<name>A0A392P0H2_9FABA</name>
<comment type="caution">
    <text evidence="1">The sequence shown here is derived from an EMBL/GenBank/DDBJ whole genome shotgun (WGS) entry which is preliminary data.</text>
</comment>
<organism evidence="1 2">
    <name type="scientific">Trifolium medium</name>
    <dbReference type="NCBI Taxonomy" id="97028"/>
    <lineage>
        <taxon>Eukaryota</taxon>
        <taxon>Viridiplantae</taxon>
        <taxon>Streptophyta</taxon>
        <taxon>Embryophyta</taxon>
        <taxon>Tracheophyta</taxon>
        <taxon>Spermatophyta</taxon>
        <taxon>Magnoliopsida</taxon>
        <taxon>eudicotyledons</taxon>
        <taxon>Gunneridae</taxon>
        <taxon>Pentapetalae</taxon>
        <taxon>rosids</taxon>
        <taxon>fabids</taxon>
        <taxon>Fabales</taxon>
        <taxon>Fabaceae</taxon>
        <taxon>Papilionoideae</taxon>
        <taxon>50 kb inversion clade</taxon>
        <taxon>NPAAA clade</taxon>
        <taxon>Hologalegina</taxon>
        <taxon>IRL clade</taxon>
        <taxon>Trifolieae</taxon>
        <taxon>Trifolium</taxon>
    </lineage>
</organism>
<reference evidence="1 2" key="1">
    <citation type="journal article" date="2018" name="Front. Plant Sci.">
        <title>Red Clover (Trifolium pratense) and Zigzag Clover (T. medium) - A Picture of Genomic Similarities and Differences.</title>
        <authorList>
            <person name="Dluhosova J."/>
            <person name="Istvanek J."/>
            <person name="Nedelnik J."/>
            <person name="Repkova J."/>
        </authorList>
    </citation>
    <scope>NUCLEOTIDE SEQUENCE [LARGE SCALE GENOMIC DNA]</scope>
    <source>
        <strain evidence="2">cv. 10/8</strain>
        <tissue evidence="1">Leaf</tissue>
    </source>
</reference>
<accession>A0A392P0H2</accession>
<dbReference type="EMBL" id="LXQA010058975">
    <property type="protein sequence ID" value="MCI05541.1"/>
    <property type="molecule type" value="Genomic_DNA"/>
</dbReference>
<dbReference type="Proteomes" id="UP000265520">
    <property type="component" value="Unassembled WGS sequence"/>
</dbReference>